<dbReference type="EMBL" id="UINC01052160">
    <property type="protein sequence ID" value="SVB67168.1"/>
    <property type="molecule type" value="Genomic_DNA"/>
</dbReference>
<accession>A0A382FVT8</accession>
<dbReference type="AlphaFoldDB" id="A0A382FVT8"/>
<gene>
    <name evidence="2" type="ORF">METZ01_LOCUS220022</name>
</gene>
<keyword evidence="1" id="KW-0812">Transmembrane</keyword>
<evidence type="ECO:0000313" key="2">
    <source>
        <dbReference type="EMBL" id="SVB67168.1"/>
    </source>
</evidence>
<organism evidence="2">
    <name type="scientific">marine metagenome</name>
    <dbReference type="NCBI Taxonomy" id="408172"/>
    <lineage>
        <taxon>unclassified sequences</taxon>
        <taxon>metagenomes</taxon>
        <taxon>ecological metagenomes</taxon>
    </lineage>
</organism>
<keyword evidence="1" id="KW-1133">Transmembrane helix</keyword>
<evidence type="ECO:0000256" key="1">
    <source>
        <dbReference type="SAM" id="Phobius"/>
    </source>
</evidence>
<protein>
    <submittedName>
        <fullName evidence="2">Uncharacterized protein</fullName>
    </submittedName>
</protein>
<keyword evidence="1" id="KW-0472">Membrane</keyword>
<feature type="transmembrane region" description="Helical" evidence="1">
    <location>
        <begin position="264"/>
        <end position="284"/>
    </location>
</feature>
<reference evidence="2" key="1">
    <citation type="submission" date="2018-05" db="EMBL/GenBank/DDBJ databases">
        <authorList>
            <person name="Lanie J.A."/>
            <person name="Ng W.-L."/>
            <person name="Kazmierczak K.M."/>
            <person name="Andrzejewski T.M."/>
            <person name="Davidsen T.M."/>
            <person name="Wayne K.J."/>
            <person name="Tettelin H."/>
            <person name="Glass J.I."/>
            <person name="Rusch D."/>
            <person name="Podicherti R."/>
            <person name="Tsui H.-C.T."/>
            <person name="Winkler M.E."/>
        </authorList>
    </citation>
    <scope>NUCLEOTIDE SEQUENCE</scope>
</reference>
<feature type="non-terminal residue" evidence="2">
    <location>
        <position position="1"/>
    </location>
</feature>
<name>A0A382FVT8_9ZZZZ</name>
<sequence length="296" mass="34274">VTEKRKRLREKRLKRKRLREHDKNISVRYHDKPQSIERYKPNYEAEESEVDYEILPEPEVISTGTEGKITENKNGNLLVRWVNTNVDNVRLGLGALIFLCSILILNNNLNIKNAYITSSQSLYNVLLMGKSTGDLTMWARQYVVTENPKYKKAYEDHLIVRSGNRADDNGIKKSYDQRFKDIPTEIVPEDDKQKLLDSLSASEFLALKETDAFGLVENGEQDKAIDVLFNKEYDLQKEKTVTPLLEFTKKLQIDVGKLVVTKLYFSYGYIILLCIANLILIFLINDRLDFKISDDD</sequence>
<proteinExistence type="predicted"/>